<organism evidence="2 3">
    <name type="scientific">Kutzneria buriramensis</name>
    <dbReference type="NCBI Taxonomy" id="1045776"/>
    <lineage>
        <taxon>Bacteria</taxon>
        <taxon>Bacillati</taxon>
        <taxon>Actinomycetota</taxon>
        <taxon>Actinomycetes</taxon>
        <taxon>Pseudonocardiales</taxon>
        <taxon>Pseudonocardiaceae</taxon>
        <taxon>Kutzneria</taxon>
    </lineage>
</organism>
<keyword evidence="3" id="KW-1185">Reference proteome</keyword>
<dbReference type="InterPro" id="IPR002213">
    <property type="entry name" value="UDP_glucos_trans"/>
</dbReference>
<evidence type="ECO:0000259" key="1">
    <source>
        <dbReference type="Pfam" id="PF06722"/>
    </source>
</evidence>
<name>A0A3E0HHR9_9PSEU</name>
<keyword evidence="2" id="KW-0808">Transferase</keyword>
<evidence type="ECO:0000313" key="2">
    <source>
        <dbReference type="EMBL" id="REH45987.1"/>
    </source>
</evidence>
<dbReference type="GO" id="GO:0017000">
    <property type="term" value="P:antibiotic biosynthetic process"/>
    <property type="evidence" value="ECO:0007669"/>
    <property type="project" value="UniProtKB-ARBA"/>
</dbReference>
<gene>
    <name evidence="2" type="ORF">BCF44_107119</name>
</gene>
<dbReference type="CDD" id="cd03784">
    <property type="entry name" value="GT1_Gtf-like"/>
    <property type="match status" value="1"/>
</dbReference>
<dbReference type="Gene3D" id="3.40.50.2000">
    <property type="entry name" value="Glycogen Phosphorylase B"/>
    <property type="match status" value="1"/>
</dbReference>
<protein>
    <submittedName>
        <fullName evidence="2">MGT family glycosyltransferase</fullName>
    </submittedName>
</protein>
<dbReference type="RefSeq" id="WP_116176154.1">
    <property type="nucleotide sequence ID" value="NZ_CP144375.1"/>
</dbReference>
<reference evidence="2 3" key="1">
    <citation type="submission" date="2018-08" db="EMBL/GenBank/DDBJ databases">
        <title>Genomic Encyclopedia of Archaeal and Bacterial Type Strains, Phase II (KMG-II): from individual species to whole genera.</title>
        <authorList>
            <person name="Goeker M."/>
        </authorList>
    </citation>
    <scope>NUCLEOTIDE SEQUENCE [LARGE SCALE GENOMIC DNA]</scope>
    <source>
        <strain evidence="2 3">DSM 45791</strain>
    </source>
</reference>
<dbReference type="PANTHER" id="PTHR48050">
    <property type="entry name" value="STEROL 3-BETA-GLUCOSYLTRANSFERASE"/>
    <property type="match status" value="1"/>
</dbReference>
<dbReference type="EMBL" id="QUNO01000007">
    <property type="protein sequence ID" value="REH45987.1"/>
    <property type="molecule type" value="Genomic_DNA"/>
</dbReference>
<comment type="caution">
    <text evidence="2">The sequence shown here is derived from an EMBL/GenBank/DDBJ whole genome shotgun (WGS) entry which is preliminary data.</text>
</comment>
<dbReference type="InterPro" id="IPR010610">
    <property type="entry name" value="EryCIII-like_C"/>
</dbReference>
<feature type="domain" description="Erythromycin biosynthesis protein CIII-like C-terminal" evidence="1">
    <location>
        <begin position="16"/>
        <end position="157"/>
    </location>
</feature>
<dbReference type="SUPFAM" id="SSF53756">
    <property type="entry name" value="UDP-Glycosyltransferase/glycogen phosphorylase"/>
    <property type="match status" value="1"/>
</dbReference>
<dbReference type="Proteomes" id="UP000256269">
    <property type="component" value="Unassembled WGS sequence"/>
</dbReference>
<dbReference type="Pfam" id="PF06722">
    <property type="entry name" value="EryCIII-like_C"/>
    <property type="match status" value="1"/>
</dbReference>
<dbReference type="FunFam" id="3.40.50.2000:FF:000072">
    <property type="entry name" value="Glycosyl transferase"/>
    <property type="match status" value="1"/>
</dbReference>
<accession>A0A3E0HHR9</accession>
<sequence>MTLGTIHGAADLLREVIGGVAKLGMRTLVAIGPSADPAELGALPASASIGRWVPQARLWPYVDVAIHHGGSGTVLGALAHGVRQLIIPQAADQPANARAITRAGAGRYLAPAQVTADAVAESVQNIVSNGSFADAAQRLRREIEQMPSPADFAAQLPDLLAR</sequence>
<evidence type="ECO:0000313" key="3">
    <source>
        <dbReference type="Proteomes" id="UP000256269"/>
    </source>
</evidence>
<dbReference type="GO" id="GO:0008194">
    <property type="term" value="F:UDP-glycosyltransferase activity"/>
    <property type="evidence" value="ECO:0007669"/>
    <property type="project" value="InterPro"/>
</dbReference>
<dbReference type="AlphaFoldDB" id="A0A3E0HHR9"/>
<proteinExistence type="predicted"/>
<dbReference type="OrthoDB" id="6620093at2"/>
<dbReference type="GO" id="GO:0016758">
    <property type="term" value="F:hexosyltransferase activity"/>
    <property type="evidence" value="ECO:0007669"/>
    <property type="project" value="UniProtKB-ARBA"/>
</dbReference>
<dbReference type="PANTHER" id="PTHR48050:SF13">
    <property type="entry name" value="STEROL 3-BETA-GLUCOSYLTRANSFERASE UGT80A2"/>
    <property type="match status" value="1"/>
</dbReference>
<dbReference type="InterPro" id="IPR050426">
    <property type="entry name" value="Glycosyltransferase_28"/>
</dbReference>